<dbReference type="InterPro" id="IPR011008">
    <property type="entry name" value="Dimeric_a/b-barrel"/>
</dbReference>
<dbReference type="RefSeq" id="WP_008790045.1">
    <property type="nucleotide sequence ID" value="NZ_AKCB01000001.1"/>
</dbReference>
<feature type="domain" description="Stress-response A/B barrel" evidence="1">
    <location>
        <begin position="2"/>
        <end position="94"/>
    </location>
</feature>
<evidence type="ECO:0000313" key="3">
    <source>
        <dbReference type="Proteomes" id="UP000003157"/>
    </source>
</evidence>
<name>E7GDW5_9FIRM</name>
<evidence type="ECO:0000259" key="1">
    <source>
        <dbReference type="PROSITE" id="PS51502"/>
    </source>
</evidence>
<dbReference type="Gene3D" id="3.30.70.100">
    <property type="match status" value="1"/>
</dbReference>
<dbReference type="SUPFAM" id="SSF54909">
    <property type="entry name" value="Dimeric alpha+beta barrel"/>
    <property type="match status" value="1"/>
</dbReference>
<sequence length="101" mass="11813">MIKHIVCFKLKDNSLENCQKTYDILMSMKGKVEMLKDIQVGIDFLHSERSYDIILETLLADENALDAYQNDPYHCDVVKKHMHAVRESSIAIDYYIEEKQS</sequence>
<organism evidence="2 3">
    <name type="scientific">Coprobacillus cateniformis</name>
    <dbReference type="NCBI Taxonomy" id="100884"/>
    <lineage>
        <taxon>Bacteria</taxon>
        <taxon>Bacillati</taxon>
        <taxon>Bacillota</taxon>
        <taxon>Erysipelotrichia</taxon>
        <taxon>Erysipelotrichales</taxon>
        <taxon>Coprobacillaceae</taxon>
        <taxon>Coprobacillus</taxon>
    </lineage>
</organism>
<dbReference type="HOGENOM" id="CLU_080664_3_1_9"/>
<dbReference type="Pfam" id="PF07876">
    <property type="entry name" value="Dabb"/>
    <property type="match status" value="1"/>
</dbReference>
<dbReference type="SMART" id="SM00886">
    <property type="entry name" value="Dabb"/>
    <property type="match status" value="1"/>
</dbReference>
<reference evidence="2 3" key="1">
    <citation type="submission" date="2010-12" db="EMBL/GenBank/DDBJ databases">
        <title>The Genome Sequence of Coprobacillus sp. strain 29_1.</title>
        <authorList>
            <consortium name="The Broad Institute Genome Sequencing Platform"/>
            <person name="Earl A."/>
            <person name="Ward D."/>
            <person name="Feldgarden M."/>
            <person name="Gevers D."/>
            <person name="Daigneault M."/>
            <person name="Sibley C.D."/>
            <person name="White A."/>
            <person name="Strauss J."/>
            <person name="Allen-Vercoe E."/>
            <person name="Young S.K."/>
            <person name="Zeng Q."/>
            <person name="Gargeya S."/>
            <person name="Fitzgerald M."/>
            <person name="Haas B."/>
            <person name="Abouelleil A."/>
            <person name="Alvarado L."/>
            <person name="Arachchi H.M."/>
            <person name="Berlin A."/>
            <person name="Brown A."/>
            <person name="Chapman S.B."/>
            <person name="Chen Z."/>
            <person name="Dunbar C."/>
            <person name="Freedman E."/>
            <person name="Gearin G."/>
            <person name="Gellesch M."/>
            <person name="Goldberg J."/>
            <person name="Griggs A."/>
            <person name="Gujja S."/>
            <person name="Heilman E."/>
            <person name="Heiman D."/>
            <person name="Howarth C."/>
            <person name="Larson L."/>
            <person name="Lui A."/>
            <person name="MacDonald P.J.P."/>
            <person name="Mehta T."/>
            <person name="Montmayeur A."/>
            <person name="Murphy C."/>
            <person name="Neiman D."/>
            <person name="Pearson M."/>
            <person name="Priest M."/>
            <person name="Roberts A."/>
            <person name="Saif S."/>
            <person name="Shea T."/>
            <person name="Shenoy N."/>
            <person name="Sisk P."/>
            <person name="Stolte C."/>
            <person name="Sykes S."/>
            <person name="White J."/>
            <person name="Yandava C."/>
            <person name="Nusbaum C."/>
            <person name="Birren B."/>
        </authorList>
    </citation>
    <scope>NUCLEOTIDE SEQUENCE [LARGE SCALE GENOMIC DNA]</scope>
    <source>
        <strain evidence="2 3">29_1</strain>
    </source>
</reference>
<evidence type="ECO:0000313" key="2">
    <source>
        <dbReference type="EMBL" id="EFW03768.1"/>
    </source>
</evidence>
<dbReference type="PROSITE" id="PS51502">
    <property type="entry name" value="S_R_A_B_BARREL"/>
    <property type="match status" value="1"/>
</dbReference>
<dbReference type="GeneID" id="78230402"/>
<protein>
    <submittedName>
        <fullName evidence="2">Stress responsive alpha-beta barrel domain-containing protein</fullName>
    </submittedName>
</protein>
<dbReference type="OrthoDB" id="9808130at2"/>
<gene>
    <name evidence="2" type="ORF">HMPREF9488_02958</name>
</gene>
<dbReference type="PANTHER" id="PTHR37832:SF1">
    <property type="entry name" value="STRESS-RESPONSE A_B BARREL DOMAIN-CONTAINING PROTEIN"/>
    <property type="match status" value="1"/>
</dbReference>
<accession>E7GDW5</accession>
<comment type="caution">
    <text evidence="2">The sequence shown here is derived from an EMBL/GenBank/DDBJ whole genome shotgun (WGS) entry which is preliminary data.</text>
</comment>
<proteinExistence type="predicted"/>
<dbReference type="STRING" id="100884.GCA_000269565_02588"/>
<keyword evidence="3" id="KW-1185">Reference proteome</keyword>
<dbReference type="eggNOG" id="ENOG5032YE5">
    <property type="taxonomic scope" value="Bacteria"/>
</dbReference>
<dbReference type="InterPro" id="IPR013097">
    <property type="entry name" value="Dabb"/>
</dbReference>
<dbReference type="Proteomes" id="UP000003157">
    <property type="component" value="Unassembled WGS sequence"/>
</dbReference>
<dbReference type="EMBL" id="ADKX01000043">
    <property type="protein sequence ID" value="EFW03768.1"/>
    <property type="molecule type" value="Genomic_DNA"/>
</dbReference>
<dbReference type="AlphaFoldDB" id="E7GDW5"/>
<dbReference type="PANTHER" id="PTHR37832">
    <property type="entry name" value="BLL2683 PROTEIN"/>
    <property type="match status" value="1"/>
</dbReference>